<keyword evidence="2" id="KW-0472">Membrane</keyword>
<dbReference type="PANTHER" id="PTHR40940:SF2">
    <property type="entry name" value="BATD"/>
    <property type="match status" value="1"/>
</dbReference>
<keyword evidence="2" id="KW-1133">Transmembrane helix</keyword>
<evidence type="ECO:0000313" key="4">
    <source>
        <dbReference type="Proteomes" id="UP000476338"/>
    </source>
</evidence>
<dbReference type="AlphaFoldDB" id="A0A6L5WLQ6"/>
<protein>
    <submittedName>
        <fullName evidence="3">Protein BatD</fullName>
    </submittedName>
</protein>
<feature type="transmembrane region" description="Helical" evidence="2">
    <location>
        <begin position="399"/>
        <end position="416"/>
    </location>
</feature>
<comment type="caution">
    <text evidence="3">The sequence shown here is derived from an EMBL/GenBank/DDBJ whole genome shotgun (WGS) entry which is preliminary data.</text>
</comment>
<name>A0A6L5WLQ6_9BACT</name>
<accession>A0A6L5WLQ6</accession>
<dbReference type="RefSeq" id="WP_154571200.1">
    <property type="nucleotide sequence ID" value="NZ_VWSJ01000031.1"/>
</dbReference>
<evidence type="ECO:0000313" key="3">
    <source>
        <dbReference type="EMBL" id="MSN96945.1"/>
    </source>
</evidence>
<gene>
    <name evidence="3" type="ORF">F1B92_07205</name>
</gene>
<keyword evidence="4" id="KW-1185">Reference proteome</keyword>
<dbReference type="Proteomes" id="UP000476338">
    <property type="component" value="Unassembled WGS sequence"/>
</dbReference>
<reference evidence="3 4" key="1">
    <citation type="submission" date="2019-09" db="EMBL/GenBank/DDBJ databases">
        <authorList>
            <person name="Silva M."/>
            <person name="Pereira G."/>
            <person name="Lopes-Da-Costa L."/>
            <person name="Silva E."/>
        </authorList>
    </citation>
    <scope>NUCLEOTIDE SEQUENCE [LARGE SCALE GENOMIC DNA]</scope>
    <source>
        <strain evidence="3 4">FMV-PI01</strain>
    </source>
</reference>
<feature type="region of interest" description="Disordered" evidence="1">
    <location>
        <begin position="369"/>
        <end position="389"/>
    </location>
</feature>
<evidence type="ECO:0000256" key="1">
    <source>
        <dbReference type="SAM" id="MobiDB-lite"/>
    </source>
</evidence>
<reference evidence="3 4" key="2">
    <citation type="submission" date="2020-03" db="EMBL/GenBank/DDBJ databases">
        <title>Campylobacter portucalensis sp. nov., a new species of Campylobacter isolated from the reproductive tract of bulls.</title>
        <authorList>
            <person name="Silva M.F."/>
            <person name="Pereira G."/>
            <person name="Carneiro C."/>
            <person name="Hemphill A."/>
            <person name="Mateus L."/>
            <person name="Lopes-Da-Costa L."/>
            <person name="Silva E."/>
        </authorList>
    </citation>
    <scope>NUCLEOTIDE SEQUENCE [LARGE SCALE GENOMIC DNA]</scope>
    <source>
        <strain evidence="3 4">FMV-PI01</strain>
    </source>
</reference>
<sequence>MKILNLGKIFILFIFCINLYANVEIKLDKPAIYRGDIANFSIIANGSNVEFPTIKEIDGYQILGVSNSNKTIIINGDVKKTEIKSYSFRPDGDVEIPSFEVLIDGKKFNTNPVKIDVVEPKATKDGEDFVLEIGVDKKEIMLGDSVKLYLKFKYKIDAKIDDFKLDFLNVDGLSIKQISKPNIAREDDYIINVIEFSITPLVAGEFNSLKSLAYIGRYEDNGYPFDIFSNLNYKKFFSNSLNLNVKPLPDGAKIYGKFDIKSSVDKKVVNANEPVNLTLQIKGVGNLQNIEKFSLNLPNGVVYSNEPDIKTISVNNENSVEFLQIFSIVSDMNFTIPSFSFSYFDRDLNSTKTIKSDPINIEVKNQPSKSNLNQVMPPKIQKNSSNKTLDTTHQNDKNLLYLMVGILSGFLAFFVFSKIKKFRLSKEDKPIIWQISKVKNDKELFNILLPYAKSSDFIDKILQNLEENLYKNSNHKIDKKAIIRYFKSL</sequence>
<organism evidence="3 4">
    <name type="scientific">Campylobacter portucalensis</name>
    <dbReference type="NCBI Taxonomy" id="2608384"/>
    <lineage>
        <taxon>Bacteria</taxon>
        <taxon>Pseudomonadati</taxon>
        <taxon>Campylobacterota</taxon>
        <taxon>Epsilonproteobacteria</taxon>
        <taxon>Campylobacterales</taxon>
        <taxon>Campylobacteraceae</taxon>
        <taxon>Campylobacter</taxon>
    </lineage>
</organism>
<evidence type="ECO:0000256" key="2">
    <source>
        <dbReference type="SAM" id="Phobius"/>
    </source>
</evidence>
<dbReference type="Pfam" id="PF13584">
    <property type="entry name" value="BatD"/>
    <property type="match status" value="2"/>
</dbReference>
<proteinExistence type="predicted"/>
<dbReference type="PANTHER" id="PTHR40940">
    <property type="entry name" value="PROTEIN BATD-RELATED"/>
    <property type="match status" value="1"/>
</dbReference>
<dbReference type="EMBL" id="VWSJ01000031">
    <property type="protein sequence ID" value="MSN96945.1"/>
    <property type="molecule type" value="Genomic_DNA"/>
</dbReference>
<dbReference type="InterPro" id="IPR025738">
    <property type="entry name" value="BatD"/>
</dbReference>
<keyword evidence="2" id="KW-0812">Transmembrane</keyword>